<organism evidence="1 2">
    <name type="scientific">Streblomastix strix</name>
    <dbReference type="NCBI Taxonomy" id="222440"/>
    <lineage>
        <taxon>Eukaryota</taxon>
        <taxon>Metamonada</taxon>
        <taxon>Preaxostyla</taxon>
        <taxon>Oxymonadida</taxon>
        <taxon>Streblomastigidae</taxon>
        <taxon>Streblomastix</taxon>
    </lineage>
</organism>
<dbReference type="Proteomes" id="UP000324800">
    <property type="component" value="Unassembled WGS sequence"/>
</dbReference>
<dbReference type="EMBL" id="SNRW01010511">
    <property type="protein sequence ID" value="KAA6376455.1"/>
    <property type="molecule type" value="Genomic_DNA"/>
</dbReference>
<sequence>MSISNITTPLKKIAEYTASSEYLNLDSQTKRAYYLLDTAQLSKEEILEQAEITPTSIQIAQNNLNLGRHTRKVGRSTILNDAEKEEICAFSLDSVDQEIKNKFTISWVDHFIDRHTEFRFYQGHVVDCQRYDAST</sequence>
<evidence type="ECO:0000313" key="2">
    <source>
        <dbReference type="Proteomes" id="UP000324800"/>
    </source>
</evidence>
<gene>
    <name evidence="1" type="ORF">EZS28_028019</name>
</gene>
<comment type="caution">
    <text evidence="1">The sequence shown here is derived from an EMBL/GenBank/DDBJ whole genome shotgun (WGS) entry which is preliminary data.</text>
</comment>
<evidence type="ECO:0000313" key="1">
    <source>
        <dbReference type="EMBL" id="KAA6376455.1"/>
    </source>
</evidence>
<proteinExistence type="predicted"/>
<dbReference type="AlphaFoldDB" id="A0A5J4V329"/>
<protein>
    <submittedName>
        <fullName evidence="1">Uncharacterized protein</fullName>
    </submittedName>
</protein>
<name>A0A5J4V329_9EUKA</name>
<accession>A0A5J4V329</accession>
<reference evidence="1 2" key="1">
    <citation type="submission" date="2019-03" db="EMBL/GenBank/DDBJ databases">
        <title>Single cell metagenomics reveals metabolic interactions within the superorganism composed of flagellate Streblomastix strix and complex community of Bacteroidetes bacteria on its surface.</title>
        <authorList>
            <person name="Treitli S.C."/>
            <person name="Kolisko M."/>
            <person name="Husnik F."/>
            <person name="Keeling P."/>
            <person name="Hampl V."/>
        </authorList>
    </citation>
    <scope>NUCLEOTIDE SEQUENCE [LARGE SCALE GENOMIC DNA]</scope>
    <source>
        <strain evidence="1">ST1C</strain>
    </source>
</reference>